<sequence length="275" mass="30300">MWKNVRAIEGVIYAKATSNNVYHSIYSCWSSSFCTPPLGFSVACWLLCLIAIYELATMYKFNLTETIALLVINTAIVVAINQINYDFSQVMRIVSVTIWCFVVPMILIFTPKRFSKITIAIFAIALFVPAYYSLVVIHAIFGSWQLISLMAIAWVADSGAYFVGKAFGKRKLAPKISPGKSIEGAAGGILLVILYLLTLKFFNVAVYLANYRAAIKFALILTVVSVIGDLFESWLKRVAQVKDSGNILPGHGGVFDRVDSLIAVLSIGFALIWVA</sequence>
<keyword evidence="21" id="KW-1185">Reference proteome</keyword>
<evidence type="ECO:0000256" key="1">
    <source>
        <dbReference type="ARBA" id="ARBA00001698"/>
    </source>
</evidence>
<feature type="transmembrane region" description="Helical" evidence="19">
    <location>
        <begin position="67"/>
        <end position="84"/>
    </location>
</feature>
<name>A0A2I7N829_9NEIS</name>
<dbReference type="GO" id="GO:0004605">
    <property type="term" value="F:phosphatidate cytidylyltransferase activity"/>
    <property type="evidence" value="ECO:0007669"/>
    <property type="project" value="UniProtKB-EC"/>
</dbReference>
<keyword evidence="12 18" id="KW-0548">Nucleotidyltransferase</keyword>
<dbReference type="KEGG" id="nba:CUN60_09870"/>
<evidence type="ECO:0000256" key="13">
    <source>
        <dbReference type="ARBA" id="ARBA00022989"/>
    </source>
</evidence>
<evidence type="ECO:0000256" key="15">
    <source>
        <dbReference type="ARBA" id="ARBA00023136"/>
    </source>
</evidence>
<keyword evidence="11 18" id="KW-0812">Transmembrane</keyword>
<evidence type="ECO:0000256" key="3">
    <source>
        <dbReference type="ARBA" id="ARBA00005119"/>
    </source>
</evidence>
<gene>
    <name evidence="20" type="ORF">CUN60_09870</name>
</gene>
<keyword evidence="17" id="KW-1208">Phospholipid metabolism</keyword>
<evidence type="ECO:0000256" key="16">
    <source>
        <dbReference type="ARBA" id="ARBA00023209"/>
    </source>
</evidence>
<dbReference type="Pfam" id="PF01148">
    <property type="entry name" value="CTP_transf_1"/>
    <property type="match status" value="1"/>
</dbReference>
<evidence type="ECO:0000256" key="9">
    <source>
        <dbReference type="ARBA" id="ARBA00022516"/>
    </source>
</evidence>
<evidence type="ECO:0000256" key="4">
    <source>
        <dbReference type="ARBA" id="ARBA00005189"/>
    </source>
</evidence>
<feature type="transmembrane region" description="Helical" evidence="19">
    <location>
        <begin position="38"/>
        <end position="55"/>
    </location>
</feature>
<comment type="catalytic activity">
    <reaction evidence="1 18">
        <text>a 1,2-diacyl-sn-glycero-3-phosphate + CTP + H(+) = a CDP-1,2-diacyl-sn-glycerol + diphosphate</text>
        <dbReference type="Rhea" id="RHEA:16229"/>
        <dbReference type="ChEBI" id="CHEBI:15378"/>
        <dbReference type="ChEBI" id="CHEBI:33019"/>
        <dbReference type="ChEBI" id="CHEBI:37563"/>
        <dbReference type="ChEBI" id="CHEBI:58332"/>
        <dbReference type="ChEBI" id="CHEBI:58608"/>
        <dbReference type="EC" id="2.7.7.41"/>
    </reaction>
</comment>
<dbReference type="UniPathway" id="UPA00557">
    <property type="reaction ID" value="UER00614"/>
</dbReference>
<keyword evidence="15 19" id="KW-0472">Membrane</keyword>
<comment type="similarity">
    <text evidence="5 18">Belongs to the CDS family.</text>
</comment>
<keyword evidence="10 18" id="KW-0808">Transferase</keyword>
<dbReference type="Proteomes" id="UP000236655">
    <property type="component" value="Chromosome"/>
</dbReference>
<protein>
    <recommendedName>
        <fullName evidence="7 18">Phosphatidate cytidylyltransferase</fullName>
        <ecNumber evidence="6 18">2.7.7.41</ecNumber>
    </recommendedName>
</protein>
<reference evidence="21" key="1">
    <citation type="submission" date="2017-11" db="EMBL/GenBank/DDBJ databases">
        <authorList>
            <person name="Chan K.G."/>
            <person name="Lee L.S."/>
        </authorList>
    </citation>
    <scope>NUCLEOTIDE SEQUENCE [LARGE SCALE GENOMIC DNA]</scope>
    <source>
        <strain evidence="21">DSM 100970</strain>
    </source>
</reference>
<accession>A0A2I7N829</accession>
<evidence type="ECO:0000256" key="14">
    <source>
        <dbReference type="ARBA" id="ARBA00023098"/>
    </source>
</evidence>
<comment type="subcellular location">
    <subcellularLocation>
        <location evidence="2">Cell membrane</location>
        <topology evidence="2">Multi-pass membrane protein</topology>
    </subcellularLocation>
</comment>
<evidence type="ECO:0000256" key="7">
    <source>
        <dbReference type="ARBA" id="ARBA00019373"/>
    </source>
</evidence>
<dbReference type="GO" id="GO:0005886">
    <property type="term" value="C:plasma membrane"/>
    <property type="evidence" value="ECO:0007669"/>
    <property type="project" value="UniProtKB-SubCell"/>
</dbReference>
<feature type="transmembrane region" description="Helical" evidence="19">
    <location>
        <begin position="254"/>
        <end position="274"/>
    </location>
</feature>
<feature type="transmembrane region" description="Helical" evidence="19">
    <location>
        <begin position="214"/>
        <end position="234"/>
    </location>
</feature>
<evidence type="ECO:0000256" key="12">
    <source>
        <dbReference type="ARBA" id="ARBA00022695"/>
    </source>
</evidence>
<evidence type="ECO:0000256" key="18">
    <source>
        <dbReference type="RuleBase" id="RU003938"/>
    </source>
</evidence>
<evidence type="ECO:0000256" key="19">
    <source>
        <dbReference type="SAM" id="Phobius"/>
    </source>
</evidence>
<dbReference type="PANTHER" id="PTHR46382">
    <property type="entry name" value="PHOSPHATIDATE CYTIDYLYLTRANSFERASE"/>
    <property type="match status" value="1"/>
</dbReference>
<evidence type="ECO:0000256" key="17">
    <source>
        <dbReference type="ARBA" id="ARBA00023264"/>
    </source>
</evidence>
<dbReference type="GO" id="GO:0016024">
    <property type="term" value="P:CDP-diacylglycerol biosynthetic process"/>
    <property type="evidence" value="ECO:0007669"/>
    <property type="project" value="UniProtKB-UniPathway"/>
</dbReference>
<keyword evidence="8" id="KW-1003">Cell membrane</keyword>
<evidence type="ECO:0000313" key="20">
    <source>
        <dbReference type="EMBL" id="AUR52590.1"/>
    </source>
</evidence>
<evidence type="ECO:0000313" key="21">
    <source>
        <dbReference type="Proteomes" id="UP000236655"/>
    </source>
</evidence>
<dbReference type="EMBL" id="CP024847">
    <property type="protein sequence ID" value="AUR52590.1"/>
    <property type="molecule type" value="Genomic_DNA"/>
</dbReference>
<dbReference type="EC" id="2.7.7.41" evidence="6 18"/>
<keyword evidence="13 19" id="KW-1133">Transmembrane helix</keyword>
<keyword evidence="14" id="KW-0443">Lipid metabolism</keyword>
<feature type="transmembrane region" description="Helical" evidence="19">
    <location>
        <begin position="146"/>
        <end position="164"/>
    </location>
</feature>
<dbReference type="PROSITE" id="PS51257">
    <property type="entry name" value="PROKAR_LIPOPROTEIN"/>
    <property type="match status" value="1"/>
</dbReference>
<keyword evidence="16" id="KW-0594">Phospholipid biosynthesis</keyword>
<feature type="transmembrane region" description="Helical" evidence="19">
    <location>
        <begin position="185"/>
        <end position="208"/>
    </location>
</feature>
<proteinExistence type="inferred from homology"/>
<comment type="pathway">
    <text evidence="4">Lipid metabolism.</text>
</comment>
<dbReference type="AlphaFoldDB" id="A0A2I7N829"/>
<feature type="transmembrane region" description="Helical" evidence="19">
    <location>
        <begin position="117"/>
        <end position="140"/>
    </location>
</feature>
<organism evidence="20 21">
    <name type="scientific">Aquella oligotrophica</name>
    <dbReference type="NCBI Taxonomy" id="2067065"/>
    <lineage>
        <taxon>Bacteria</taxon>
        <taxon>Pseudomonadati</taxon>
        <taxon>Pseudomonadota</taxon>
        <taxon>Betaproteobacteria</taxon>
        <taxon>Neisseriales</taxon>
        <taxon>Neisseriaceae</taxon>
        <taxon>Aquella</taxon>
    </lineage>
</organism>
<feature type="transmembrane region" description="Helical" evidence="19">
    <location>
        <begin position="90"/>
        <end position="110"/>
    </location>
</feature>
<dbReference type="InterPro" id="IPR000374">
    <property type="entry name" value="PC_trans"/>
</dbReference>
<evidence type="ECO:0000256" key="5">
    <source>
        <dbReference type="ARBA" id="ARBA00010185"/>
    </source>
</evidence>
<dbReference type="PANTHER" id="PTHR46382:SF1">
    <property type="entry name" value="PHOSPHATIDATE CYTIDYLYLTRANSFERASE"/>
    <property type="match status" value="1"/>
</dbReference>
<evidence type="ECO:0000256" key="8">
    <source>
        <dbReference type="ARBA" id="ARBA00022475"/>
    </source>
</evidence>
<evidence type="ECO:0000256" key="2">
    <source>
        <dbReference type="ARBA" id="ARBA00004651"/>
    </source>
</evidence>
<keyword evidence="9" id="KW-0444">Lipid biosynthesis</keyword>
<evidence type="ECO:0000256" key="6">
    <source>
        <dbReference type="ARBA" id="ARBA00012487"/>
    </source>
</evidence>
<dbReference type="PROSITE" id="PS01315">
    <property type="entry name" value="CDS"/>
    <property type="match status" value="1"/>
</dbReference>
<comment type="pathway">
    <text evidence="3 18">Phospholipid metabolism; CDP-diacylglycerol biosynthesis; CDP-diacylglycerol from sn-glycerol 3-phosphate: step 3/3.</text>
</comment>
<evidence type="ECO:0000256" key="10">
    <source>
        <dbReference type="ARBA" id="ARBA00022679"/>
    </source>
</evidence>
<evidence type="ECO:0000256" key="11">
    <source>
        <dbReference type="ARBA" id="ARBA00022692"/>
    </source>
</evidence>